<dbReference type="EMBL" id="VSRR010101819">
    <property type="protein sequence ID" value="MPC95326.1"/>
    <property type="molecule type" value="Genomic_DNA"/>
</dbReference>
<evidence type="ECO:0000313" key="2">
    <source>
        <dbReference type="EMBL" id="MPC95326.1"/>
    </source>
</evidence>
<dbReference type="AlphaFoldDB" id="A0A5B7JM11"/>
<feature type="region of interest" description="Disordered" evidence="1">
    <location>
        <begin position="81"/>
        <end position="103"/>
    </location>
</feature>
<dbReference type="Proteomes" id="UP000324222">
    <property type="component" value="Unassembled WGS sequence"/>
</dbReference>
<organism evidence="2 3">
    <name type="scientific">Portunus trituberculatus</name>
    <name type="common">Swimming crab</name>
    <name type="synonym">Neptunus trituberculatus</name>
    <dbReference type="NCBI Taxonomy" id="210409"/>
    <lineage>
        <taxon>Eukaryota</taxon>
        <taxon>Metazoa</taxon>
        <taxon>Ecdysozoa</taxon>
        <taxon>Arthropoda</taxon>
        <taxon>Crustacea</taxon>
        <taxon>Multicrustacea</taxon>
        <taxon>Malacostraca</taxon>
        <taxon>Eumalacostraca</taxon>
        <taxon>Eucarida</taxon>
        <taxon>Decapoda</taxon>
        <taxon>Pleocyemata</taxon>
        <taxon>Brachyura</taxon>
        <taxon>Eubrachyura</taxon>
        <taxon>Portunoidea</taxon>
        <taxon>Portunidae</taxon>
        <taxon>Portuninae</taxon>
        <taxon>Portunus</taxon>
    </lineage>
</organism>
<feature type="region of interest" description="Disordered" evidence="1">
    <location>
        <begin position="1"/>
        <end position="67"/>
    </location>
</feature>
<sequence length="103" mass="10828">MQRRTSVATGGEETAGRVTPTTSPHHPCRPDGYRAPLAGGQGGSLCAAAEQHSGGGGQAPPSLFQGRSQGVYGGCDLMRRLRGAKRRPPRPYNCQSDTPLQIK</sequence>
<evidence type="ECO:0000313" key="3">
    <source>
        <dbReference type="Proteomes" id="UP000324222"/>
    </source>
</evidence>
<name>A0A5B7JM11_PORTR</name>
<comment type="caution">
    <text evidence="2">The sequence shown here is derived from an EMBL/GenBank/DDBJ whole genome shotgun (WGS) entry which is preliminary data.</text>
</comment>
<reference evidence="2 3" key="1">
    <citation type="submission" date="2019-05" db="EMBL/GenBank/DDBJ databases">
        <title>Another draft genome of Portunus trituberculatus and its Hox gene families provides insights of decapod evolution.</title>
        <authorList>
            <person name="Jeong J.-H."/>
            <person name="Song I."/>
            <person name="Kim S."/>
            <person name="Choi T."/>
            <person name="Kim D."/>
            <person name="Ryu S."/>
            <person name="Kim W."/>
        </authorList>
    </citation>
    <scope>NUCLEOTIDE SEQUENCE [LARGE SCALE GENOMIC DNA]</scope>
    <source>
        <tissue evidence="2">Muscle</tissue>
    </source>
</reference>
<accession>A0A5B7JM11</accession>
<feature type="compositionally biased region" description="Polar residues" evidence="1">
    <location>
        <begin position="93"/>
        <end position="103"/>
    </location>
</feature>
<evidence type="ECO:0000256" key="1">
    <source>
        <dbReference type="SAM" id="MobiDB-lite"/>
    </source>
</evidence>
<keyword evidence="3" id="KW-1185">Reference proteome</keyword>
<protein>
    <submittedName>
        <fullName evidence="2">Uncharacterized protein</fullName>
    </submittedName>
</protein>
<gene>
    <name evidence="2" type="ORF">E2C01_090533</name>
</gene>
<proteinExistence type="predicted"/>